<organism evidence="1 2">
    <name type="scientific">Medicago truncatula</name>
    <name type="common">Barrel medic</name>
    <name type="synonym">Medicago tribuloides</name>
    <dbReference type="NCBI Taxonomy" id="3880"/>
    <lineage>
        <taxon>Eukaryota</taxon>
        <taxon>Viridiplantae</taxon>
        <taxon>Streptophyta</taxon>
        <taxon>Embryophyta</taxon>
        <taxon>Tracheophyta</taxon>
        <taxon>Spermatophyta</taxon>
        <taxon>Magnoliopsida</taxon>
        <taxon>eudicotyledons</taxon>
        <taxon>Gunneridae</taxon>
        <taxon>Pentapetalae</taxon>
        <taxon>rosids</taxon>
        <taxon>fabids</taxon>
        <taxon>Fabales</taxon>
        <taxon>Fabaceae</taxon>
        <taxon>Papilionoideae</taxon>
        <taxon>50 kb inversion clade</taxon>
        <taxon>NPAAA clade</taxon>
        <taxon>Hologalegina</taxon>
        <taxon>IRL clade</taxon>
        <taxon>Trifolieae</taxon>
        <taxon>Medicago</taxon>
    </lineage>
</organism>
<dbReference type="SUPFAM" id="SSF52047">
    <property type="entry name" value="RNI-like"/>
    <property type="match status" value="1"/>
</dbReference>
<gene>
    <name evidence="1" type="ORF">MtrunA17_Chr8g0355591</name>
</gene>
<name>A0A396GH23_MEDTR</name>
<evidence type="ECO:0000313" key="1">
    <source>
        <dbReference type="EMBL" id="RHN40519.1"/>
    </source>
</evidence>
<protein>
    <submittedName>
        <fullName evidence="1">Putative leucine-rich repeat domain, L domain-containing protein</fullName>
    </submittedName>
</protein>
<dbReference type="PANTHER" id="PTHR13382">
    <property type="entry name" value="MITOCHONDRIAL ATP SYNTHASE COUPLING FACTOR B"/>
    <property type="match status" value="1"/>
</dbReference>
<dbReference type="AlphaFoldDB" id="A0A396GH23"/>
<accession>A0A396GH23</accession>
<sequence>MNDQSLLNLFKNWKFLEEAIILNCQQITNAGIASALLERQTLRSLSFTSYFESDNCSKLFALVKHFPSLTVIRMNTCVGGMGENNVENSNSSMNFVVNPQFKSLHLPYNSWLRDESLIKLDTIFPNLQLLDLRDCNKISEKGICQVLRGCSNIRHLNLGRCSRVKLHRSNEL</sequence>
<dbReference type="InterPro" id="IPR032675">
    <property type="entry name" value="LRR_dom_sf"/>
</dbReference>
<dbReference type="Gene3D" id="3.80.10.10">
    <property type="entry name" value="Ribonuclease Inhibitor"/>
    <property type="match status" value="2"/>
</dbReference>
<proteinExistence type="predicted"/>
<dbReference type="Proteomes" id="UP000265566">
    <property type="component" value="Chromosome 8"/>
</dbReference>
<evidence type="ECO:0000313" key="2">
    <source>
        <dbReference type="Proteomes" id="UP000265566"/>
    </source>
</evidence>
<dbReference type="EMBL" id="PSQE01000008">
    <property type="protein sequence ID" value="RHN40519.1"/>
    <property type="molecule type" value="Genomic_DNA"/>
</dbReference>
<dbReference type="Gramene" id="rna46678">
    <property type="protein sequence ID" value="RHN40519.1"/>
    <property type="gene ID" value="gene46678"/>
</dbReference>
<reference evidence="2" key="1">
    <citation type="journal article" date="2018" name="Nat. Plants">
        <title>Whole-genome landscape of Medicago truncatula symbiotic genes.</title>
        <authorList>
            <person name="Pecrix Y."/>
            <person name="Staton S.E."/>
            <person name="Sallet E."/>
            <person name="Lelandais-Briere C."/>
            <person name="Moreau S."/>
            <person name="Carrere S."/>
            <person name="Blein T."/>
            <person name="Jardinaud M.F."/>
            <person name="Latrasse D."/>
            <person name="Zouine M."/>
            <person name="Zahm M."/>
            <person name="Kreplak J."/>
            <person name="Mayjonade B."/>
            <person name="Satge C."/>
            <person name="Perez M."/>
            <person name="Cauet S."/>
            <person name="Marande W."/>
            <person name="Chantry-Darmon C."/>
            <person name="Lopez-Roques C."/>
            <person name="Bouchez O."/>
            <person name="Berard A."/>
            <person name="Debelle F."/>
            <person name="Munos S."/>
            <person name="Bendahmane A."/>
            <person name="Berges H."/>
            <person name="Niebel A."/>
            <person name="Buitink J."/>
            <person name="Frugier F."/>
            <person name="Benhamed M."/>
            <person name="Crespi M."/>
            <person name="Gouzy J."/>
            <person name="Gamas P."/>
        </authorList>
    </citation>
    <scope>NUCLEOTIDE SEQUENCE [LARGE SCALE GENOMIC DNA]</scope>
    <source>
        <strain evidence="2">cv. Jemalong A17</strain>
    </source>
</reference>
<dbReference type="InterPro" id="IPR050648">
    <property type="entry name" value="F-box_LRR-repeat"/>
</dbReference>
<dbReference type="PANTHER" id="PTHR13382:SF56">
    <property type="entry name" value="PROTEIN, PUTATIVE-RELATED"/>
    <property type="match status" value="1"/>
</dbReference>
<comment type="caution">
    <text evidence="1">The sequence shown here is derived from an EMBL/GenBank/DDBJ whole genome shotgun (WGS) entry which is preliminary data.</text>
</comment>